<proteinExistence type="predicted"/>
<name>A0A1S8LP51_9CLOT</name>
<dbReference type="AlphaFoldDB" id="A0A1S8LP51"/>
<protein>
    <submittedName>
        <fullName evidence="1">Uncharacterized protein</fullName>
    </submittedName>
</protein>
<dbReference type="EMBL" id="CP096983">
    <property type="protein sequence ID" value="URZ10682.1"/>
    <property type="molecule type" value="Genomic_DNA"/>
</dbReference>
<dbReference type="RefSeq" id="WP_077832485.1">
    <property type="nucleotide sequence ID" value="NZ_CP096983.1"/>
</dbReference>
<gene>
    <name evidence="1" type="ORF">CROST_013920</name>
</gene>
<accession>A0A1S8LP51</accession>
<sequence>MSMFLLIILLFLVLGLLPSDVLTVHTIPKEFENYPEISQMKFYDKYMIKKGV</sequence>
<organism evidence="1 2">
    <name type="scientific">Clostridium felsineum</name>
    <dbReference type="NCBI Taxonomy" id="36839"/>
    <lineage>
        <taxon>Bacteria</taxon>
        <taxon>Bacillati</taxon>
        <taxon>Bacillota</taxon>
        <taxon>Clostridia</taxon>
        <taxon>Eubacteriales</taxon>
        <taxon>Clostridiaceae</taxon>
        <taxon>Clostridium</taxon>
    </lineage>
</organism>
<evidence type="ECO:0000313" key="1">
    <source>
        <dbReference type="EMBL" id="URZ10682.1"/>
    </source>
</evidence>
<evidence type="ECO:0000313" key="2">
    <source>
        <dbReference type="Proteomes" id="UP000190951"/>
    </source>
</evidence>
<reference evidence="1 2" key="1">
    <citation type="submission" date="2022-04" db="EMBL/GenBank/DDBJ databases">
        <title>Genome sequence of C. roseum typestrain.</title>
        <authorList>
            <person name="Poehlein A."/>
            <person name="Schoch T."/>
            <person name="Duerre P."/>
            <person name="Daniel R."/>
        </authorList>
    </citation>
    <scope>NUCLEOTIDE SEQUENCE [LARGE SCALE GENOMIC DNA]</scope>
    <source>
        <strain evidence="1 2">DSM 7320</strain>
    </source>
</reference>
<dbReference type="Proteomes" id="UP000190951">
    <property type="component" value="Chromosome"/>
</dbReference>
<dbReference type="KEGG" id="crw:CROST_013920"/>
<keyword evidence="2" id="KW-1185">Reference proteome</keyword>